<dbReference type="Proteomes" id="UP000815677">
    <property type="component" value="Unassembled WGS sequence"/>
</dbReference>
<reference evidence="1" key="1">
    <citation type="submission" date="2014-09" db="EMBL/GenBank/DDBJ databases">
        <title>Genome sequence of the luminous mushroom Mycena chlorophos for searching fungal bioluminescence genes.</title>
        <authorList>
            <person name="Tanaka Y."/>
            <person name="Kasuga D."/>
            <person name="Oba Y."/>
            <person name="Hase S."/>
            <person name="Sato K."/>
            <person name="Oba Y."/>
            <person name="Sakakibara Y."/>
        </authorList>
    </citation>
    <scope>NUCLEOTIDE SEQUENCE</scope>
</reference>
<evidence type="ECO:0000313" key="2">
    <source>
        <dbReference type="Proteomes" id="UP000815677"/>
    </source>
</evidence>
<feature type="non-terminal residue" evidence="1">
    <location>
        <position position="1"/>
    </location>
</feature>
<organism evidence="1 2">
    <name type="scientific">Mycena chlorophos</name>
    <name type="common">Agaric fungus</name>
    <name type="synonym">Agaricus chlorophos</name>
    <dbReference type="NCBI Taxonomy" id="658473"/>
    <lineage>
        <taxon>Eukaryota</taxon>
        <taxon>Fungi</taxon>
        <taxon>Dikarya</taxon>
        <taxon>Basidiomycota</taxon>
        <taxon>Agaricomycotina</taxon>
        <taxon>Agaricomycetes</taxon>
        <taxon>Agaricomycetidae</taxon>
        <taxon>Agaricales</taxon>
        <taxon>Marasmiineae</taxon>
        <taxon>Mycenaceae</taxon>
        <taxon>Mycena</taxon>
    </lineage>
</organism>
<proteinExistence type="predicted"/>
<gene>
    <name evidence="1" type="ORF">MCHLO_02757</name>
</gene>
<dbReference type="EMBL" id="DF840864">
    <property type="protein sequence ID" value="GAT45167.1"/>
    <property type="molecule type" value="Genomic_DNA"/>
</dbReference>
<accession>A0ABQ0L1Y6</accession>
<name>A0ABQ0L1Y6_MYCCL</name>
<protein>
    <recommendedName>
        <fullName evidence="3">HECT domain-containing protein</fullName>
    </recommendedName>
</protein>
<evidence type="ECO:0000313" key="1">
    <source>
        <dbReference type="EMBL" id="GAT45167.1"/>
    </source>
</evidence>
<keyword evidence="2" id="KW-1185">Reference proteome</keyword>
<sequence length="514" mass="58333">WFAATALRAWLTVANVVDLTTESPVVSRENSPEIPPFMLRTYSSVTDWGRDFRRHRNSTEILCVMSSVEAGAQVLFDIFLGFQSGNRHRGSTENVQFTHRNTHLGRREPWFPEFNDLHSRKLEWQCGRSPGPGVRKSVMSALMDICFAHPLLFVKNGNFFTLRLRHSNLSEHLQQILHACGSACRMFIITELALPPQLSPSLAYKMLTNDHHNAFMNDLPLLNKLDAERAESMDAFPGTLDGYKERIHAGGVAAQTLSMFTTDLEDLTPAQFVRACESEPGYFEQSLKRFRNLQLFGHAENPNLSPAYRAFQSTFNADNFGQTMGRVDRLLPLMLALRMDNPNQLLDLISPTNANAHGDQDPEFMRLRDLFMERFARYLRKPGLINHPLFNDTHMNEFEREIDPESTTARAVMFLRYATGHPFLPREPIQIQFFASFSGPAVPLVDLPAPAEGWLDRICAARAHVCFDAVDVDLSLVGPFLQDTPEDDVDTDFDVLQYVTYRPVTRFSEFGGIA</sequence>
<evidence type="ECO:0008006" key="3">
    <source>
        <dbReference type="Google" id="ProtNLM"/>
    </source>
</evidence>